<organism evidence="2 3">
    <name type="scientific">Lactiplantibacillus mudanjiangensis</name>
    <dbReference type="NCBI Taxonomy" id="1296538"/>
    <lineage>
        <taxon>Bacteria</taxon>
        <taxon>Bacillati</taxon>
        <taxon>Bacillota</taxon>
        <taxon>Bacilli</taxon>
        <taxon>Lactobacillales</taxon>
        <taxon>Lactobacillaceae</taxon>
        <taxon>Lactiplantibacillus</taxon>
    </lineage>
</organism>
<accession>A0A660DW40</accession>
<dbReference type="Pfam" id="PF13673">
    <property type="entry name" value="Acetyltransf_10"/>
    <property type="match status" value="1"/>
</dbReference>
<dbReference type="PANTHER" id="PTHR43451:SF1">
    <property type="entry name" value="ACETYLTRANSFERASE"/>
    <property type="match status" value="1"/>
</dbReference>
<dbReference type="PROSITE" id="PS51186">
    <property type="entry name" value="GNAT"/>
    <property type="match status" value="1"/>
</dbReference>
<dbReference type="Gene3D" id="3.40.630.30">
    <property type="match status" value="1"/>
</dbReference>
<evidence type="ECO:0000313" key="2">
    <source>
        <dbReference type="EMBL" id="VDG27273.1"/>
    </source>
</evidence>
<gene>
    <name evidence="2" type="ORF">MUDAN_MDHGFNIF_02183</name>
</gene>
<dbReference type="Proteomes" id="UP000289996">
    <property type="component" value="Unassembled WGS sequence"/>
</dbReference>
<dbReference type="InterPro" id="IPR000182">
    <property type="entry name" value="GNAT_dom"/>
</dbReference>
<dbReference type="InterPro" id="IPR016181">
    <property type="entry name" value="Acyl_CoA_acyltransferase"/>
</dbReference>
<reference evidence="2 3" key="1">
    <citation type="submission" date="2018-11" db="EMBL/GenBank/DDBJ databases">
        <authorList>
            <person name="Wuyts S."/>
        </authorList>
    </citation>
    <scope>NUCLEOTIDE SEQUENCE [LARGE SCALE GENOMIC DNA]</scope>
    <source>
        <strain evidence="2">Lactobacillus mudanjiangensis AMBF249</strain>
    </source>
</reference>
<name>A0A660DW40_9LACO</name>
<dbReference type="SUPFAM" id="SSF55729">
    <property type="entry name" value="Acyl-CoA N-acyltransferases (Nat)"/>
    <property type="match status" value="1"/>
</dbReference>
<proteinExistence type="predicted"/>
<evidence type="ECO:0000259" key="1">
    <source>
        <dbReference type="PROSITE" id="PS51186"/>
    </source>
</evidence>
<feature type="domain" description="N-acetyltransferase" evidence="1">
    <location>
        <begin position="1"/>
        <end position="153"/>
    </location>
</feature>
<dbReference type="EMBL" id="UYIG01000002">
    <property type="protein sequence ID" value="VDG27273.1"/>
    <property type="molecule type" value="Genomic_DNA"/>
</dbReference>
<dbReference type="RefSeq" id="WP_130846204.1">
    <property type="nucleotide sequence ID" value="NZ_BJDY01000007.1"/>
</dbReference>
<sequence length="154" mass="17334">MRLKTYEAKDLFDAYQLFRETVQKVNSHDYSPAQITAWLGPDTPAVQAKWQATLLDHQTYTAWQDDELVGFADMTSTGYLDRLYVSADHQGEGIGRELVTALEQAIPVSQYETAASITARPFFMAQGYQVIKQNTVVRDSVAMANFSMVKKANK</sequence>
<dbReference type="GO" id="GO:0016747">
    <property type="term" value="F:acyltransferase activity, transferring groups other than amino-acyl groups"/>
    <property type="evidence" value="ECO:0007669"/>
    <property type="project" value="InterPro"/>
</dbReference>
<protein>
    <submittedName>
        <fullName evidence="2">Putative N-acetyltransferase YafP [Lactobacillus brevis KB290]</fullName>
    </submittedName>
</protein>
<keyword evidence="3" id="KW-1185">Reference proteome</keyword>
<dbReference type="AlphaFoldDB" id="A0A660DW40"/>
<dbReference type="PANTHER" id="PTHR43451">
    <property type="entry name" value="ACETYLTRANSFERASE (GNAT) FAMILY PROTEIN"/>
    <property type="match status" value="1"/>
</dbReference>
<evidence type="ECO:0000313" key="3">
    <source>
        <dbReference type="Proteomes" id="UP000289996"/>
    </source>
</evidence>
<dbReference type="InterPro" id="IPR052564">
    <property type="entry name" value="N-acetyltrans/Recomb-assoc"/>
</dbReference>
<keyword evidence="2" id="KW-0808">Transferase</keyword>
<dbReference type="CDD" id="cd04301">
    <property type="entry name" value="NAT_SF"/>
    <property type="match status" value="1"/>
</dbReference>
<dbReference type="OrthoDB" id="424368at2"/>